<feature type="compositionally biased region" description="Polar residues" evidence="1">
    <location>
        <begin position="348"/>
        <end position="358"/>
    </location>
</feature>
<comment type="caution">
    <text evidence="2">The sequence shown here is derived from an EMBL/GenBank/DDBJ whole genome shotgun (WGS) entry which is preliminary data.</text>
</comment>
<organism evidence="2 3">
    <name type="scientific">Lactuca sativa</name>
    <name type="common">Garden lettuce</name>
    <dbReference type="NCBI Taxonomy" id="4236"/>
    <lineage>
        <taxon>Eukaryota</taxon>
        <taxon>Viridiplantae</taxon>
        <taxon>Streptophyta</taxon>
        <taxon>Embryophyta</taxon>
        <taxon>Tracheophyta</taxon>
        <taxon>Spermatophyta</taxon>
        <taxon>Magnoliopsida</taxon>
        <taxon>eudicotyledons</taxon>
        <taxon>Gunneridae</taxon>
        <taxon>Pentapetalae</taxon>
        <taxon>asterids</taxon>
        <taxon>campanulids</taxon>
        <taxon>Asterales</taxon>
        <taxon>Asteraceae</taxon>
        <taxon>Cichorioideae</taxon>
        <taxon>Cichorieae</taxon>
        <taxon>Lactucinae</taxon>
        <taxon>Lactuca</taxon>
    </lineage>
</organism>
<sequence length="429" mass="48648">MDSQQRHCSSASPSSASLTPEFTIDCETRVVGHLEAALGGDDRSKVGGCRYEGECTRSEGKCFRSEGGGSESEDCCIPATTTVSAVVPALVVVVGSGRSYNMSNIAKLEFAALEVSGKNYVPWMIDVKMHLESMGISNAINEFNNCLAQDKARAQVFLRKHIDEMLRFEYLDVTDPSILWNLLKERFDHQKEVILPNARDEWRTLRFQDFKKVNEYNSALFRICLQLKYCGQEVTDEDMLEKTYSTFHATNITLMQQYRMQKFTRYFELNACLLVAEQNNELLMKNHESRPTGSVALPEANATNIDGHQNNTRGRGCGYFNRNQSHNQNHNFGRGQGNNRVCGHKKNNYQSSQRNNVHTQDKAKVARHDTGTSQKSDGHWSRTCRTPAHLCQLYQESIKGKGKEANLDDNVEFAPLTFDEFYNEMEDIN</sequence>
<dbReference type="PANTHER" id="PTHR33325">
    <property type="entry name" value="ZINC FINGER, CCHC-TYPE-RELATED"/>
    <property type="match status" value="1"/>
</dbReference>
<feature type="compositionally biased region" description="Basic and acidic residues" evidence="1">
    <location>
        <begin position="359"/>
        <end position="380"/>
    </location>
</feature>
<accession>A0A9R1WKI8</accession>
<name>A0A9R1WKI8_LACSA</name>
<evidence type="ECO:0000313" key="3">
    <source>
        <dbReference type="Proteomes" id="UP000235145"/>
    </source>
</evidence>
<protein>
    <submittedName>
        <fullName evidence="2">Uncharacterized protein</fullName>
    </submittedName>
</protein>
<gene>
    <name evidence="2" type="ORF">LSAT_V11C100037510</name>
</gene>
<dbReference type="AlphaFoldDB" id="A0A9R1WKI8"/>
<keyword evidence="3" id="KW-1185">Reference proteome</keyword>
<evidence type="ECO:0000313" key="2">
    <source>
        <dbReference type="EMBL" id="KAJ0225703.1"/>
    </source>
</evidence>
<reference evidence="2 3" key="1">
    <citation type="journal article" date="2017" name="Nat. Commun.">
        <title>Genome assembly with in vitro proximity ligation data and whole-genome triplication in lettuce.</title>
        <authorList>
            <person name="Reyes-Chin-Wo S."/>
            <person name="Wang Z."/>
            <person name="Yang X."/>
            <person name="Kozik A."/>
            <person name="Arikit S."/>
            <person name="Song C."/>
            <person name="Xia L."/>
            <person name="Froenicke L."/>
            <person name="Lavelle D.O."/>
            <person name="Truco M.J."/>
            <person name="Xia R."/>
            <person name="Zhu S."/>
            <person name="Xu C."/>
            <person name="Xu H."/>
            <person name="Xu X."/>
            <person name="Cox K."/>
            <person name="Korf I."/>
            <person name="Meyers B.C."/>
            <person name="Michelmore R.W."/>
        </authorList>
    </citation>
    <scope>NUCLEOTIDE SEQUENCE [LARGE SCALE GENOMIC DNA]</scope>
    <source>
        <strain evidence="3">cv. Salinas</strain>
        <tissue evidence="2">Seedlings</tissue>
    </source>
</reference>
<proteinExistence type="predicted"/>
<dbReference type="PANTHER" id="PTHR33325:SF12">
    <property type="entry name" value="ZINC FINGER, CCHC-TYPE-RELATED"/>
    <property type="match status" value="1"/>
</dbReference>
<dbReference type="Proteomes" id="UP000235145">
    <property type="component" value="Unassembled WGS sequence"/>
</dbReference>
<feature type="region of interest" description="Disordered" evidence="1">
    <location>
        <begin position="324"/>
        <end position="381"/>
    </location>
</feature>
<dbReference type="EMBL" id="NBSK02000001">
    <property type="protein sequence ID" value="KAJ0225703.1"/>
    <property type="molecule type" value="Genomic_DNA"/>
</dbReference>
<evidence type="ECO:0000256" key="1">
    <source>
        <dbReference type="SAM" id="MobiDB-lite"/>
    </source>
</evidence>